<dbReference type="SMART" id="SM00028">
    <property type="entry name" value="TPR"/>
    <property type="match status" value="2"/>
</dbReference>
<keyword evidence="4" id="KW-1185">Reference proteome</keyword>
<dbReference type="Gene3D" id="1.25.40.10">
    <property type="entry name" value="Tetratricopeptide repeat domain"/>
    <property type="match status" value="1"/>
</dbReference>
<dbReference type="Proteomes" id="UP000008672">
    <property type="component" value="Unassembled WGS sequence"/>
</dbReference>
<proteinExistence type="predicted"/>
<dbReference type="Ensembl" id="ENSLACT00000025909.1">
    <property type="protein sequence ID" value="ENSLACP00000022126.1"/>
    <property type="gene ID" value="ENSLACG00000015205.2"/>
</dbReference>
<evidence type="ECO:0000256" key="2">
    <source>
        <dbReference type="ARBA" id="ARBA00031845"/>
    </source>
</evidence>
<dbReference type="eggNOG" id="KOG4814">
    <property type="taxonomic scope" value="Eukaryota"/>
</dbReference>
<dbReference type="InterPro" id="IPR011990">
    <property type="entry name" value="TPR-like_helical_dom_sf"/>
</dbReference>
<dbReference type="GO" id="GO:0007130">
    <property type="term" value="P:synaptonemal complex assembly"/>
    <property type="evidence" value="ECO:0007669"/>
    <property type="project" value="TreeGrafter"/>
</dbReference>
<dbReference type="Pfam" id="PF08631">
    <property type="entry name" value="SPO22"/>
    <property type="match status" value="1"/>
</dbReference>
<keyword evidence="1" id="KW-0469">Meiosis</keyword>
<dbReference type="InterPro" id="IPR042861">
    <property type="entry name" value="TEX11"/>
</dbReference>
<gene>
    <name evidence="3" type="primary">TEX11</name>
</gene>
<reference evidence="3" key="3">
    <citation type="submission" date="2025-09" db="UniProtKB">
        <authorList>
            <consortium name="Ensembl"/>
        </authorList>
    </citation>
    <scope>IDENTIFICATION</scope>
</reference>
<evidence type="ECO:0000256" key="1">
    <source>
        <dbReference type="ARBA" id="ARBA00023254"/>
    </source>
</evidence>
<dbReference type="InterPro" id="IPR013940">
    <property type="entry name" value="Spo22/ZIP4/TEX11"/>
</dbReference>
<dbReference type="OrthoDB" id="65716at2759"/>
<evidence type="ECO:0000313" key="3">
    <source>
        <dbReference type="Ensembl" id="ENSLACP00000022126.1"/>
    </source>
</evidence>
<name>M3XHC0_LATCH</name>
<dbReference type="EMBL" id="AFYH01080846">
    <property type="status" value="NOT_ANNOTATED_CDS"/>
    <property type="molecule type" value="Genomic_DNA"/>
</dbReference>
<accession>M3XHC0</accession>
<dbReference type="GO" id="GO:0007131">
    <property type="term" value="P:reciprocal meiotic recombination"/>
    <property type="evidence" value="ECO:0007669"/>
    <property type="project" value="TreeGrafter"/>
</dbReference>
<dbReference type="EMBL" id="AFYH01080847">
    <property type="status" value="NOT_ANNOTATED_CDS"/>
    <property type="molecule type" value="Genomic_DNA"/>
</dbReference>
<sequence length="916" mass="103859">MDSDVDFTEVKELVQELLKKQIPDNVGDIINSLFTNIRNLETAGKVTTQDVQIEESAVSLWNWAVMQRVGSIINDEQRAKLRHISCKLVYMCENAEPSEGTIRRQILMSMKTGKGWVDNGKPALADGFLDLAVNSLELLYGKLTSRSAGQTDVNVHKNDVEKDLFKVISYQAESAVSQGNFQKAMACVGRCKDMLLRLPKEMGYLSLLCYNFGVETYEQKRYEESAFWLSQSYEIGKMDKKYSPGSAVQAKVLRLLANVYLEWDCRQYQEKALNAVRLANEENLHPAGLYLKIKILLKCGCPDEEINGAIGELEKHEVSLDVCLNTAELLVEHDRESLAYEFLKTLCKHFEASPDLGKVVLMHIELLLQRGKELLAKQKVEDVITGHYTGNQLSPETVNRFHIILWDRAAKNFEMKNYLDALQWYNYSLSFYSAGQMDQNLAKLQRNRASCFLYLKQLDKAKEAVKEAEKCDPDSIFTQFNIYKIAILENDTVKAVDAVTAMGKLAANPIQCEDKQTASENVASNLLKLAAQIALENEQQDAAIKALEYSCNQCHDSSQVFTALRCLIRLMLSKMGSGCEVSRDEQLDALLSYLKLAYHKLTAPLTGDVSLEFRNNEANWFRKIGWNLALRCEGCPGKLREFFILCFQFSQLCPPDKAMLIGQKTCLLMAAAASLEMGRNASTSSEQTDRLTQALEHIQMCWEIWRTLKSSGDFPKDPTETLLLLYEFEARAKLNDPTLGDVLESALELQQIGTKTLETMASLAMESPAYFPSISKKALKNALCLYRKQPNMDVTMYSKCLHSLVQLSLPTNLLDIESRVLKEVWGYYEEALAVMENTEEYPEVEILWLMTRGWNTGILLFSTGKYVEAERWCGLGMRFLKHLGSLKTSYEEQMVSLYSEVLDRLDKAKRLLPVEE</sequence>
<dbReference type="FunCoup" id="M3XHC0">
    <property type="interactions" value="21"/>
</dbReference>
<dbReference type="SUPFAM" id="SSF48452">
    <property type="entry name" value="TPR-like"/>
    <property type="match status" value="1"/>
</dbReference>
<dbReference type="GO" id="GO:0000801">
    <property type="term" value="C:central element"/>
    <property type="evidence" value="ECO:0007669"/>
    <property type="project" value="TreeGrafter"/>
</dbReference>
<evidence type="ECO:0000313" key="4">
    <source>
        <dbReference type="Proteomes" id="UP000008672"/>
    </source>
</evidence>
<dbReference type="PANTHER" id="PTHR47083">
    <property type="entry name" value="TESTIS-EXPRESSED PROTEIN 11"/>
    <property type="match status" value="1"/>
</dbReference>
<dbReference type="STRING" id="7897.ENSLACP00000022126"/>
<reference evidence="4" key="1">
    <citation type="submission" date="2011-08" db="EMBL/GenBank/DDBJ databases">
        <title>The draft genome of Latimeria chalumnae.</title>
        <authorList>
            <person name="Di Palma F."/>
            <person name="Alfoldi J."/>
            <person name="Johnson J."/>
            <person name="Berlin A."/>
            <person name="Gnerre S."/>
            <person name="Jaffe D."/>
            <person name="MacCallum I."/>
            <person name="Young S."/>
            <person name="Walker B.J."/>
            <person name="Lander E."/>
            <person name="Lindblad-Toh K."/>
        </authorList>
    </citation>
    <scope>NUCLEOTIDE SEQUENCE [LARGE SCALE GENOMIC DNA]</scope>
    <source>
        <strain evidence="4">Wild caught</strain>
    </source>
</reference>
<dbReference type="OMA" id="NYETQMN"/>
<dbReference type="GO" id="GO:0007060">
    <property type="term" value="P:male meiosis chromosome segregation"/>
    <property type="evidence" value="ECO:0007669"/>
    <property type="project" value="TreeGrafter"/>
</dbReference>
<dbReference type="AlphaFoldDB" id="M3XHC0"/>
<reference evidence="3" key="2">
    <citation type="submission" date="2025-08" db="UniProtKB">
        <authorList>
            <consortium name="Ensembl"/>
        </authorList>
    </citation>
    <scope>IDENTIFICATION</scope>
</reference>
<dbReference type="GeneTree" id="ENSGT00390000006492"/>
<dbReference type="PANTHER" id="PTHR47083:SF1">
    <property type="entry name" value="TESTIS-EXPRESSED PROTEIN 11"/>
    <property type="match status" value="1"/>
</dbReference>
<dbReference type="InterPro" id="IPR019734">
    <property type="entry name" value="TPR_rpt"/>
</dbReference>
<dbReference type="InParanoid" id="M3XHC0"/>
<organism evidence="3 4">
    <name type="scientific">Latimeria chalumnae</name>
    <name type="common">Coelacanth</name>
    <dbReference type="NCBI Taxonomy" id="7897"/>
    <lineage>
        <taxon>Eukaryota</taxon>
        <taxon>Metazoa</taxon>
        <taxon>Chordata</taxon>
        <taxon>Craniata</taxon>
        <taxon>Vertebrata</taxon>
        <taxon>Euteleostomi</taxon>
        <taxon>Coelacanthiformes</taxon>
        <taxon>Coelacanthidae</taxon>
        <taxon>Latimeria</taxon>
    </lineage>
</organism>
<dbReference type="KEGG" id="lcm:102359955"/>
<protein>
    <recommendedName>
        <fullName evidence="2">Protein ZIP4 homolog</fullName>
    </recommendedName>
</protein>
<dbReference type="EMBL" id="AFYH01080845">
    <property type="status" value="NOT_ANNOTATED_CDS"/>
    <property type="molecule type" value="Genomic_DNA"/>
</dbReference>